<protein>
    <submittedName>
        <fullName evidence="2">Uncharacterized protein</fullName>
    </submittedName>
</protein>
<evidence type="ECO:0000256" key="1">
    <source>
        <dbReference type="SAM" id="MobiDB-lite"/>
    </source>
</evidence>
<keyword evidence="3" id="KW-1185">Reference proteome</keyword>
<evidence type="ECO:0000313" key="3">
    <source>
        <dbReference type="Proteomes" id="UP000314294"/>
    </source>
</evidence>
<dbReference type="Proteomes" id="UP000314294">
    <property type="component" value="Unassembled WGS sequence"/>
</dbReference>
<comment type="caution">
    <text evidence="2">The sequence shown here is derived from an EMBL/GenBank/DDBJ whole genome shotgun (WGS) entry which is preliminary data.</text>
</comment>
<organism evidence="2 3">
    <name type="scientific">Liparis tanakae</name>
    <name type="common">Tanaka's snailfish</name>
    <dbReference type="NCBI Taxonomy" id="230148"/>
    <lineage>
        <taxon>Eukaryota</taxon>
        <taxon>Metazoa</taxon>
        <taxon>Chordata</taxon>
        <taxon>Craniata</taxon>
        <taxon>Vertebrata</taxon>
        <taxon>Euteleostomi</taxon>
        <taxon>Actinopterygii</taxon>
        <taxon>Neopterygii</taxon>
        <taxon>Teleostei</taxon>
        <taxon>Neoteleostei</taxon>
        <taxon>Acanthomorphata</taxon>
        <taxon>Eupercaria</taxon>
        <taxon>Perciformes</taxon>
        <taxon>Cottioidei</taxon>
        <taxon>Cottales</taxon>
        <taxon>Liparidae</taxon>
        <taxon>Liparis</taxon>
    </lineage>
</organism>
<sequence>MLMWPTDYGNNGGLCTARASEETAPTLEAPPPAVPSNHQTPCSGLQSHPSNPLFTTLLPFSFRT</sequence>
<name>A0A4Z2I164_9TELE</name>
<evidence type="ECO:0000313" key="2">
    <source>
        <dbReference type="EMBL" id="TNN71648.1"/>
    </source>
</evidence>
<gene>
    <name evidence="2" type="ORF">EYF80_018173</name>
</gene>
<feature type="region of interest" description="Disordered" evidence="1">
    <location>
        <begin position="22"/>
        <end position="48"/>
    </location>
</feature>
<proteinExistence type="predicted"/>
<dbReference type="EMBL" id="SRLO01000147">
    <property type="protein sequence ID" value="TNN71648.1"/>
    <property type="molecule type" value="Genomic_DNA"/>
</dbReference>
<reference evidence="2 3" key="1">
    <citation type="submission" date="2019-03" db="EMBL/GenBank/DDBJ databases">
        <title>First draft genome of Liparis tanakae, snailfish: a comprehensive survey of snailfish specific genes.</title>
        <authorList>
            <person name="Kim W."/>
            <person name="Song I."/>
            <person name="Jeong J.-H."/>
            <person name="Kim D."/>
            <person name="Kim S."/>
            <person name="Ryu S."/>
            <person name="Song J.Y."/>
            <person name="Lee S.K."/>
        </authorList>
    </citation>
    <scope>NUCLEOTIDE SEQUENCE [LARGE SCALE GENOMIC DNA]</scope>
    <source>
        <tissue evidence="2">Muscle</tissue>
    </source>
</reference>
<dbReference type="AlphaFoldDB" id="A0A4Z2I164"/>
<accession>A0A4Z2I164</accession>
<feature type="compositionally biased region" description="Polar residues" evidence="1">
    <location>
        <begin position="36"/>
        <end position="48"/>
    </location>
</feature>